<keyword evidence="2" id="KW-1185">Reference proteome</keyword>
<sequence length="245" mass="27500">MYTLLHGFYKYLVQKDEYCVLILGLDNAGKTTYLEATKTKFTKKYKAMNPNRITTTVGLNIGKIDVDGVRLSFWDLGGQVELQSLWDKTNDALAHGSLHLHLPDSLTKPIARPDYSDHQTSGSPDYRGPTYFAECHAVIYIVDSSDRERISESKETFDRMIASEQLSGVPLLVLANKQDIPDCMGVHTVKPIFNQNAHLIGARDIMLMATSALTGDGVDEGIRWLVDCIKRNSSERLPRNHDENL</sequence>
<organism evidence="1 2">
    <name type="scientific">Choristoneura fumiferana</name>
    <name type="common">Spruce budworm moth</name>
    <name type="synonym">Archips fumiferana</name>
    <dbReference type="NCBI Taxonomy" id="7141"/>
    <lineage>
        <taxon>Eukaryota</taxon>
        <taxon>Metazoa</taxon>
        <taxon>Ecdysozoa</taxon>
        <taxon>Arthropoda</taxon>
        <taxon>Hexapoda</taxon>
        <taxon>Insecta</taxon>
        <taxon>Pterygota</taxon>
        <taxon>Neoptera</taxon>
        <taxon>Endopterygota</taxon>
        <taxon>Lepidoptera</taxon>
        <taxon>Glossata</taxon>
        <taxon>Ditrysia</taxon>
        <taxon>Tortricoidea</taxon>
        <taxon>Tortricidae</taxon>
        <taxon>Tortricinae</taxon>
        <taxon>Choristoneura</taxon>
    </lineage>
</organism>
<dbReference type="EMBL" id="CM046105">
    <property type="protein sequence ID" value="KAI8435301.1"/>
    <property type="molecule type" value="Genomic_DNA"/>
</dbReference>
<dbReference type="Proteomes" id="UP001064048">
    <property type="component" value="Chromosome 5"/>
</dbReference>
<comment type="caution">
    <text evidence="1">The sequence shown here is derived from an EMBL/GenBank/DDBJ whole genome shotgun (WGS) entry which is preliminary data.</text>
</comment>
<proteinExistence type="predicted"/>
<gene>
    <name evidence="1" type="ORF">MSG28_003632</name>
</gene>
<protein>
    <submittedName>
        <fullName evidence="1">Uncharacterized protein</fullName>
    </submittedName>
</protein>
<reference evidence="1 2" key="1">
    <citation type="journal article" date="2022" name="Genome Biol. Evol.">
        <title>The Spruce Budworm Genome: Reconstructing the Evolutionary History of Antifreeze Proteins.</title>
        <authorList>
            <person name="Beliveau C."/>
            <person name="Gagne P."/>
            <person name="Picq S."/>
            <person name="Vernygora O."/>
            <person name="Keeling C.I."/>
            <person name="Pinkney K."/>
            <person name="Doucet D."/>
            <person name="Wen F."/>
            <person name="Johnston J.S."/>
            <person name="Maaroufi H."/>
            <person name="Boyle B."/>
            <person name="Laroche J."/>
            <person name="Dewar K."/>
            <person name="Juretic N."/>
            <person name="Blackburn G."/>
            <person name="Nisole A."/>
            <person name="Brunet B."/>
            <person name="Brandao M."/>
            <person name="Lumley L."/>
            <person name="Duan J."/>
            <person name="Quan G."/>
            <person name="Lucarotti C.J."/>
            <person name="Roe A.D."/>
            <person name="Sperling F.A.H."/>
            <person name="Levesque R.C."/>
            <person name="Cusson M."/>
        </authorList>
    </citation>
    <scope>NUCLEOTIDE SEQUENCE [LARGE SCALE GENOMIC DNA]</scope>
    <source>
        <strain evidence="1">Glfc:IPQL:Cfum</strain>
    </source>
</reference>
<evidence type="ECO:0000313" key="2">
    <source>
        <dbReference type="Proteomes" id="UP001064048"/>
    </source>
</evidence>
<accession>A0ACC0KGV4</accession>
<name>A0ACC0KGV4_CHOFU</name>
<evidence type="ECO:0000313" key="1">
    <source>
        <dbReference type="EMBL" id="KAI8435301.1"/>
    </source>
</evidence>